<gene>
    <name evidence="1" type="ORF">GCM10023143_21340</name>
</gene>
<evidence type="ECO:0008006" key="3">
    <source>
        <dbReference type="Google" id="ProtNLM"/>
    </source>
</evidence>
<dbReference type="Proteomes" id="UP001501207">
    <property type="component" value="Unassembled WGS sequence"/>
</dbReference>
<dbReference type="EMBL" id="BAABFN010000005">
    <property type="protein sequence ID" value="GAA4311954.1"/>
    <property type="molecule type" value="Genomic_DNA"/>
</dbReference>
<accession>A0ABP8FVQ1</accession>
<reference evidence="2" key="1">
    <citation type="journal article" date="2019" name="Int. J. Syst. Evol. Microbiol.">
        <title>The Global Catalogue of Microorganisms (GCM) 10K type strain sequencing project: providing services to taxonomists for standard genome sequencing and annotation.</title>
        <authorList>
            <consortium name="The Broad Institute Genomics Platform"/>
            <consortium name="The Broad Institute Genome Sequencing Center for Infectious Disease"/>
            <person name="Wu L."/>
            <person name="Ma J."/>
        </authorList>
    </citation>
    <scope>NUCLEOTIDE SEQUENCE [LARGE SCALE GENOMIC DNA]</scope>
    <source>
        <strain evidence="2">JCM 17664</strain>
    </source>
</reference>
<dbReference type="RefSeq" id="WP_344979065.1">
    <property type="nucleotide sequence ID" value="NZ_BAABFN010000005.1"/>
</dbReference>
<proteinExistence type="predicted"/>
<evidence type="ECO:0000313" key="2">
    <source>
        <dbReference type="Proteomes" id="UP001501207"/>
    </source>
</evidence>
<organism evidence="1 2">
    <name type="scientific">Compostibacter hankyongensis</name>
    <dbReference type="NCBI Taxonomy" id="1007089"/>
    <lineage>
        <taxon>Bacteria</taxon>
        <taxon>Pseudomonadati</taxon>
        <taxon>Bacteroidota</taxon>
        <taxon>Chitinophagia</taxon>
        <taxon>Chitinophagales</taxon>
        <taxon>Chitinophagaceae</taxon>
        <taxon>Compostibacter</taxon>
    </lineage>
</organism>
<protein>
    <recommendedName>
        <fullName evidence="3">Tetratricopeptide repeat protein</fullName>
    </recommendedName>
</protein>
<sequence length="221" mass="24222">MSELAEQILDARNDGDISSAALEQTIAQYPYFAPAYWWLARKSRETADGGKSLGRASLFSCYPLLLRVFVHAPVLEGPGGKDKTDALIQPLYAEDYFAYAGVKLSDTAAADGKKPTMAQLLSFTDWLRTLKRPQGAVDPDLQPEEREAAMTRENQASGHVKAMADSSVASRDDVVTEAMAEVRIRQGQPARAIAIYEKLSLLNPGKKSYFAAKIESLKKAH</sequence>
<name>A0ABP8FVQ1_9BACT</name>
<keyword evidence="2" id="KW-1185">Reference proteome</keyword>
<evidence type="ECO:0000313" key="1">
    <source>
        <dbReference type="EMBL" id="GAA4311954.1"/>
    </source>
</evidence>
<comment type="caution">
    <text evidence="1">The sequence shown here is derived from an EMBL/GenBank/DDBJ whole genome shotgun (WGS) entry which is preliminary data.</text>
</comment>